<organism evidence="2 3">
    <name type="scientific">Isoptericola luteus</name>
    <dbReference type="NCBI Taxonomy" id="2879484"/>
    <lineage>
        <taxon>Bacteria</taxon>
        <taxon>Bacillati</taxon>
        <taxon>Actinomycetota</taxon>
        <taxon>Actinomycetes</taxon>
        <taxon>Micrococcales</taxon>
        <taxon>Promicromonosporaceae</taxon>
        <taxon>Isoptericola</taxon>
    </lineage>
</organism>
<gene>
    <name evidence="2" type="ORF">LEP48_02215</name>
</gene>
<dbReference type="RefSeq" id="WP_225563875.1">
    <property type="nucleotide sequence ID" value="NZ_JAIXCQ010000001.1"/>
</dbReference>
<feature type="compositionally biased region" description="Basic and acidic residues" evidence="1">
    <location>
        <begin position="196"/>
        <end position="208"/>
    </location>
</feature>
<keyword evidence="3" id="KW-1185">Reference proteome</keyword>
<reference evidence="2 3" key="1">
    <citation type="submission" date="2021-09" db="EMBL/GenBank/DDBJ databases">
        <title>Isoptericola luteus sp. nov., a novel bacterium isolated from Harbin, the capital city of Heilongjiang province.</title>
        <authorList>
            <person name="Li J."/>
        </authorList>
    </citation>
    <scope>NUCLEOTIDE SEQUENCE [LARGE SCALE GENOMIC DNA]</scope>
    <source>
        <strain evidence="2 3">NEAU-Y5</strain>
    </source>
</reference>
<sequence length="239" mass="23990">MTGSRSRRTARRQNRRGLRRPLTGAWARPPVLAASGAVALLAGLGTGVLTGSVAGADAVAGVADGPPVTCAEAQQAWAQAASAQVTMSSEDPQSLRQGFVAARDAVVTVSPPTAIVDEWEVVGEYLATVAQAVEAAGGDAYVQVAVKEALSDLDTTAMTQASDKVTTYLKAGCGASEEPSSSPSEPESDESAGSESSEKSDEAEKDDAGSESESGSDSESGSGAEDDASSEGSDGSSTD</sequence>
<feature type="compositionally biased region" description="Basic residues" evidence="1">
    <location>
        <begin position="1"/>
        <end position="19"/>
    </location>
</feature>
<feature type="compositionally biased region" description="Low complexity" evidence="1">
    <location>
        <begin position="174"/>
        <end position="185"/>
    </location>
</feature>
<evidence type="ECO:0000313" key="3">
    <source>
        <dbReference type="Proteomes" id="UP001319870"/>
    </source>
</evidence>
<proteinExistence type="predicted"/>
<feature type="region of interest" description="Disordered" evidence="1">
    <location>
        <begin position="1"/>
        <end position="23"/>
    </location>
</feature>
<evidence type="ECO:0000313" key="2">
    <source>
        <dbReference type="EMBL" id="MCA5892163.1"/>
    </source>
</evidence>
<evidence type="ECO:0000256" key="1">
    <source>
        <dbReference type="SAM" id="MobiDB-lite"/>
    </source>
</evidence>
<dbReference type="Proteomes" id="UP001319870">
    <property type="component" value="Unassembled WGS sequence"/>
</dbReference>
<feature type="region of interest" description="Disordered" evidence="1">
    <location>
        <begin position="172"/>
        <end position="239"/>
    </location>
</feature>
<feature type="compositionally biased region" description="Low complexity" evidence="1">
    <location>
        <begin position="230"/>
        <end position="239"/>
    </location>
</feature>
<comment type="caution">
    <text evidence="2">The sequence shown here is derived from an EMBL/GenBank/DDBJ whole genome shotgun (WGS) entry which is preliminary data.</text>
</comment>
<name>A0ABS7ZAS3_9MICO</name>
<dbReference type="EMBL" id="JAIXCQ010000001">
    <property type="protein sequence ID" value="MCA5892163.1"/>
    <property type="molecule type" value="Genomic_DNA"/>
</dbReference>
<protein>
    <submittedName>
        <fullName evidence="2">Uncharacterized protein</fullName>
    </submittedName>
</protein>
<accession>A0ABS7ZAS3</accession>
<feature type="compositionally biased region" description="Low complexity" evidence="1">
    <location>
        <begin position="211"/>
        <end position="223"/>
    </location>
</feature>